<dbReference type="EMBL" id="JACKWY010000001">
    <property type="protein sequence ID" value="MBB6713374.1"/>
    <property type="molecule type" value="Genomic_DNA"/>
</dbReference>
<dbReference type="PANTHER" id="PTHR43744">
    <property type="entry name" value="ABC TRANSPORTER PERMEASE PROTEIN MG189-RELATED-RELATED"/>
    <property type="match status" value="1"/>
</dbReference>
<dbReference type="Proteomes" id="UP000585258">
    <property type="component" value="Unassembled WGS sequence"/>
</dbReference>
<reference evidence="9 10" key="1">
    <citation type="submission" date="2020-08" db="EMBL/GenBank/DDBJ databases">
        <title>Clostridia isolated from Swiss meat.</title>
        <authorList>
            <person name="Wambui J."/>
            <person name="Stevens M.J.A."/>
            <person name="Stephan R."/>
        </authorList>
    </citation>
    <scope>NUCLEOTIDE SEQUENCE [LARGE SCALE GENOMIC DNA]</scope>
    <source>
        <strain evidence="9 10">CM001</strain>
    </source>
</reference>
<organism evidence="9 10">
    <name type="scientific">Clostridium gasigenes</name>
    <dbReference type="NCBI Taxonomy" id="94869"/>
    <lineage>
        <taxon>Bacteria</taxon>
        <taxon>Bacillati</taxon>
        <taxon>Bacillota</taxon>
        <taxon>Clostridia</taxon>
        <taxon>Eubacteriales</taxon>
        <taxon>Clostridiaceae</taxon>
        <taxon>Clostridium</taxon>
    </lineage>
</organism>
<dbReference type="GO" id="GO:0055085">
    <property type="term" value="P:transmembrane transport"/>
    <property type="evidence" value="ECO:0007669"/>
    <property type="project" value="InterPro"/>
</dbReference>
<dbReference type="InterPro" id="IPR000515">
    <property type="entry name" value="MetI-like"/>
</dbReference>
<feature type="transmembrane region" description="Helical" evidence="7">
    <location>
        <begin position="290"/>
        <end position="307"/>
    </location>
</feature>
<dbReference type="PROSITE" id="PS50928">
    <property type="entry name" value="ABC_TM1"/>
    <property type="match status" value="1"/>
</dbReference>
<keyword evidence="5 7" id="KW-1133">Transmembrane helix</keyword>
<feature type="transmembrane region" description="Helical" evidence="7">
    <location>
        <begin position="36"/>
        <end position="61"/>
    </location>
</feature>
<evidence type="ECO:0000313" key="10">
    <source>
        <dbReference type="Proteomes" id="UP000585258"/>
    </source>
</evidence>
<evidence type="ECO:0000313" key="9">
    <source>
        <dbReference type="EMBL" id="MBB6713374.1"/>
    </source>
</evidence>
<feature type="transmembrane region" description="Helical" evidence="7">
    <location>
        <begin position="133"/>
        <end position="153"/>
    </location>
</feature>
<evidence type="ECO:0000256" key="3">
    <source>
        <dbReference type="ARBA" id="ARBA00022475"/>
    </source>
</evidence>
<dbReference type="Pfam" id="PF00528">
    <property type="entry name" value="BPD_transp_1"/>
    <property type="match status" value="1"/>
</dbReference>
<comment type="caution">
    <text evidence="9">The sequence shown here is derived from an EMBL/GenBank/DDBJ whole genome shotgun (WGS) entry which is preliminary data.</text>
</comment>
<evidence type="ECO:0000256" key="1">
    <source>
        <dbReference type="ARBA" id="ARBA00004651"/>
    </source>
</evidence>
<feature type="domain" description="ABC transmembrane type-1" evidence="8">
    <location>
        <begin position="98"/>
        <end position="304"/>
    </location>
</feature>
<sequence>MLEVSNGKSTFKRKRNRKNKVEEVNRFNSISKGTNVGLNIFFAILAAMAIIPFIFVLIISLTSEQSLLMNGYKFWPEEWSLEAYKYIFTSSSQITRAYGITIIVTIGGTLLGLAIMSTYAYALSRKSFIYRKFFTKLIFIPMLFSGGMVASYLVVTRFLGLKDNILALILPICVSSFNIIILRTFFKTTVPDAIVEAAKIDGASEWVTFIKVVLPISVPGIATIGLFLTLGFWNDWFNAMLYIDDNSLIPLQYLLVRLETSMEFLANNATTMGTGAIEAASKMPKETAKMAIVVITTLPILFAYPFFQKYFVGGLTIGAVKE</sequence>
<evidence type="ECO:0000256" key="2">
    <source>
        <dbReference type="ARBA" id="ARBA00022448"/>
    </source>
</evidence>
<dbReference type="PANTHER" id="PTHR43744:SF9">
    <property type="entry name" value="POLYGALACTURONAN_RHAMNOGALACTURONAN TRANSPORT SYSTEM PERMEASE PROTEIN YTCP"/>
    <property type="match status" value="1"/>
</dbReference>
<keyword evidence="3" id="KW-1003">Cell membrane</keyword>
<accession>A0A7X0S9B4</accession>
<keyword evidence="4 7" id="KW-0812">Transmembrane</keyword>
<evidence type="ECO:0000256" key="6">
    <source>
        <dbReference type="ARBA" id="ARBA00023136"/>
    </source>
</evidence>
<evidence type="ECO:0000256" key="4">
    <source>
        <dbReference type="ARBA" id="ARBA00022692"/>
    </source>
</evidence>
<dbReference type="CDD" id="cd06261">
    <property type="entry name" value="TM_PBP2"/>
    <property type="match status" value="1"/>
</dbReference>
<dbReference type="AlphaFoldDB" id="A0A7X0S9B4"/>
<dbReference type="RefSeq" id="WP_185163198.1">
    <property type="nucleotide sequence ID" value="NZ_JACKWY010000001.1"/>
</dbReference>
<dbReference type="Gene3D" id="1.10.3720.10">
    <property type="entry name" value="MetI-like"/>
    <property type="match status" value="1"/>
</dbReference>
<dbReference type="GO" id="GO:0005886">
    <property type="term" value="C:plasma membrane"/>
    <property type="evidence" value="ECO:0007669"/>
    <property type="project" value="UniProtKB-SubCell"/>
</dbReference>
<keyword evidence="6 7" id="KW-0472">Membrane</keyword>
<keyword evidence="2 7" id="KW-0813">Transport</keyword>
<proteinExistence type="inferred from homology"/>
<feature type="transmembrane region" description="Helical" evidence="7">
    <location>
        <begin position="165"/>
        <end position="186"/>
    </location>
</feature>
<evidence type="ECO:0000256" key="7">
    <source>
        <dbReference type="RuleBase" id="RU363032"/>
    </source>
</evidence>
<feature type="transmembrane region" description="Helical" evidence="7">
    <location>
        <begin position="97"/>
        <end position="121"/>
    </location>
</feature>
<feature type="transmembrane region" description="Helical" evidence="7">
    <location>
        <begin position="206"/>
        <end position="233"/>
    </location>
</feature>
<dbReference type="InterPro" id="IPR035906">
    <property type="entry name" value="MetI-like_sf"/>
</dbReference>
<evidence type="ECO:0000259" key="8">
    <source>
        <dbReference type="PROSITE" id="PS50928"/>
    </source>
</evidence>
<evidence type="ECO:0000256" key="5">
    <source>
        <dbReference type="ARBA" id="ARBA00022989"/>
    </source>
</evidence>
<gene>
    <name evidence="9" type="ORF">H7E68_01335</name>
</gene>
<dbReference type="SUPFAM" id="SSF161098">
    <property type="entry name" value="MetI-like"/>
    <property type="match status" value="1"/>
</dbReference>
<name>A0A7X0S9B4_9CLOT</name>
<protein>
    <submittedName>
        <fullName evidence="9">Carbohydrate ABC transporter permease</fullName>
    </submittedName>
</protein>
<comment type="subcellular location">
    <subcellularLocation>
        <location evidence="1 7">Cell membrane</location>
        <topology evidence="1 7">Multi-pass membrane protein</topology>
    </subcellularLocation>
</comment>
<comment type="similarity">
    <text evidence="7">Belongs to the binding-protein-dependent transport system permease family.</text>
</comment>